<dbReference type="Proteomes" id="UP000033352">
    <property type="component" value="Unassembled WGS sequence"/>
</dbReference>
<dbReference type="RefSeq" id="WP_045285610.1">
    <property type="nucleotide sequence ID" value="NZ_JZYX01000021.1"/>
</dbReference>
<dbReference type="EMBL" id="JZYX01000021">
    <property type="protein sequence ID" value="KJN26897.1"/>
    <property type="molecule type" value="Genomic_DNA"/>
</dbReference>
<reference evidence="1 2" key="1">
    <citation type="submission" date="2015-03" db="EMBL/GenBank/DDBJ databases">
        <authorList>
            <person name="McCorrison J."/>
            <person name="Sanka R."/>
            <person name="Adams M."/>
            <person name="Brinkac L."/>
            <person name="Nierman W."/>
            <person name="Sutton G."/>
            <person name="Nelson K."/>
            <person name="Kiedrowski L."/>
            <person name="Guerrero D."/>
            <person name="Bonomo R."/>
        </authorList>
    </citation>
    <scope>NUCLEOTIDE SEQUENCE [LARGE SCALE GENOMIC DNA]</scope>
    <source>
        <strain evidence="1 2">35699</strain>
    </source>
</reference>
<evidence type="ECO:0000313" key="1">
    <source>
        <dbReference type="EMBL" id="KJN26897.1"/>
    </source>
</evidence>
<dbReference type="PATRIC" id="fig|1619248.3.peg.1493"/>
<name>A0A0F1AYD5_9ENTR</name>
<dbReference type="OrthoDB" id="495783at2"/>
<organism evidence="1 2">
    <name type="scientific">Enterobacter sichuanensis</name>
    <dbReference type="NCBI Taxonomy" id="2071710"/>
    <lineage>
        <taxon>Bacteria</taxon>
        <taxon>Pseudomonadati</taxon>
        <taxon>Pseudomonadota</taxon>
        <taxon>Gammaproteobacteria</taxon>
        <taxon>Enterobacterales</taxon>
        <taxon>Enterobacteriaceae</taxon>
        <taxon>Enterobacter</taxon>
        <taxon>Enterobacter cloacae complex</taxon>
    </lineage>
</organism>
<dbReference type="PANTHER" id="PTHR30087">
    <property type="entry name" value="INNER MEMBRANE PROTEIN"/>
    <property type="match status" value="1"/>
</dbReference>
<protein>
    <submittedName>
        <fullName evidence="1">Purine nucleoside phosphorylase</fullName>
    </submittedName>
</protein>
<dbReference type="Pfam" id="PF04463">
    <property type="entry name" value="2-thiour_desulf"/>
    <property type="match status" value="1"/>
</dbReference>
<sequence>MINKILVSACLMGFKVRYNGSEKSRMNEQLARWQQEQRLVIHCPELAAGLPVPRPPAEIMSADGNDVMRGQARIIENTGQDVTEHYQLAAWLALRAAQASGCSAALLTDGSPTCGSQFIYDGSFRGIHKAGRGVAASLLSEHGIAVFSEKQIDELIAWIEEREGKKISPRKGDYAG</sequence>
<dbReference type="AlphaFoldDB" id="A0A0F1AYD5"/>
<proteinExistence type="predicted"/>
<accession>A0A0F1AYD5</accession>
<comment type="caution">
    <text evidence="1">The sequence shown here is derived from an EMBL/GenBank/DDBJ whole genome shotgun (WGS) entry which is preliminary data.</text>
</comment>
<dbReference type="InterPro" id="IPR007553">
    <property type="entry name" value="2-thiour_desulf"/>
</dbReference>
<dbReference type="PANTHER" id="PTHR30087:SF1">
    <property type="entry name" value="HYPOTHETICAL CYTOSOLIC PROTEIN"/>
    <property type="match status" value="1"/>
</dbReference>
<evidence type="ECO:0000313" key="2">
    <source>
        <dbReference type="Proteomes" id="UP000033352"/>
    </source>
</evidence>
<gene>
    <name evidence="1" type="ORF">SS37_11465</name>
</gene>